<dbReference type="GO" id="GO:0006351">
    <property type="term" value="P:DNA-templated transcription"/>
    <property type="evidence" value="ECO:0007669"/>
    <property type="project" value="InterPro"/>
</dbReference>
<comment type="caution">
    <text evidence="5">The sequence shown here is derived from an EMBL/GenBank/DDBJ whole genome shotgun (WGS) entry which is preliminary data.</text>
</comment>
<evidence type="ECO:0000256" key="3">
    <source>
        <dbReference type="SAM" id="MobiDB-lite"/>
    </source>
</evidence>
<gene>
    <name evidence="5" type="ORF">BKA67DRAFT_411722</name>
</gene>
<dbReference type="GO" id="GO:0003677">
    <property type="term" value="F:DNA binding"/>
    <property type="evidence" value="ECO:0007669"/>
    <property type="project" value="InterPro"/>
</dbReference>
<dbReference type="Proteomes" id="UP000758603">
    <property type="component" value="Unassembled WGS sequence"/>
</dbReference>
<evidence type="ECO:0000259" key="4">
    <source>
        <dbReference type="PROSITE" id="PS50048"/>
    </source>
</evidence>
<dbReference type="InterPro" id="IPR050987">
    <property type="entry name" value="AtrR-like"/>
</dbReference>
<evidence type="ECO:0000256" key="2">
    <source>
        <dbReference type="ARBA" id="ARBA00023242"/>
    </source>
</evidence>
<feature type="region of interest" description="Disordered" evidence="3">
    <location>
        <begin position="572"/>
        <end position="620"/>
    </location>
</feature>
<dbReference type="InterPro" id="IPR001138">
    <property type="entry name" value="Zn2Cys6_DnaBD"/>
</dbReference>
<evidence type="ECO:0000313" key="6">
    <source>
        <dbReference type="Proteomes" id="UP000758603"/>
    </source>
</evidence>
<dbReference type="InterPro" id="IPR007219">
    <property type="entry name" value="XnlR_reg_dom"/>
</dbReference>
<organism evidence="5 6">
    <name type="scientific">Truncatella angustata</name>
    <dbReference type="NCBI Taxonomy" id="152316"/>
    <lineage>
        <taxon>Eukaryota</taxon>
        <taxon>Fungi</taxon>
        <taxon>Dikarya</taxon>
        <taxon>Ascomycota</taxon>
        <taxon>Pezizomycotina</taxon>
        <taxon>Sordariomycetes</taxon>
        <taxon>Xylariomycetidae</taxon>
        <taxon>Amphisphaeriales</taxon>
        <taxon>Sporocadaceae</taxon>
        <taxon>Truncatella</taxon>
    </lineage>
</organism>
<dbReference type="SMART" id="SM00066">
    <property type="entry name" value="GAL4"/>
    <property type="match status" value="1"/>
</dbReference>
<dbReference type="GO" id="GO:0008270">
    <property type="term" value="F:zinc ion binding"/>
    <property type="evidence" value="ECO:0007669"/>
    <property type="project" value="InterPro"/>
</dbReference>
<dbReference type="InterPro" id="IPR036864">
    <property type="entry name" value="Zn2-C6_fun-type_DNA-bd_sf"/>
</dbReference>
<dbReference type="CDD" id="cd12148">
    <property type="entry name" value="fungal_TF_MHR"/>
    <property type="match status" value="1"/>
</dbReference>
<accession>A0A9P8UBV7</accession>
<dbReference type="Pfam" id="PF04082">
    <property type="entry name" value="Fungal_trans"/>
    <property type="match status" value="1"/>
</dbReference>
<keyword evidence="2" id="KW-0539">Nucleus</keyword>
<feature type="domain" description="Zn(2)-C6 fungal-type" evidence="4">
    <location>
        <begin position="25"/>
        <end position="54"/>
    </location>
</feature>
<dbReference type="PROSITE" id="PS50048">
    <property type="entry name" value="ZN2_CY6_FUNGAL_2"/>
    <property type="match status" value="1"/>
</dbReference>
<evidence type="ECO:0000256" key="1">
    <source>
        <dbReference type="ARBA" id="ARBA00022723"/>
    </source>
</evidence>
<protein>
    <recommendedName>
        <fullName evidence="4">Zn(2)-C6 fungal-type domain-containing protein</fullName>
    </recommendedName>
</protein>
<reference evidence="5" key="1">
    <citation type="journal article" date="2021" name="Nat. Commun.">
        <title>Genetic determinants of endophytism in the Arabidopsis root mycobiome.</title>
        <authorList>
            <person name="Mesny F."/>
            <person name="Miyauchi S."/>
            <person name="Thiergart T."/>
            <person name="Pickel B."/>
            <person name="Atanasova L."/>
            <person name="Karlsson M."/>
            <person name="Huettel B."/>
            <person name="Barry K.W."/>
            <person name="Haridas S."/>
            <person name="Chen C."/>
            <person name="Bauer D."/>
            <person name="Andreopoulos W."/>
            <person name="Pangilinan J."/>
            <person name="LaButti K."/>
            <person name="Riley R."/>
            <person name="Lipzen A."/>
            <person name="Clum A."/>
            <person name="Drula E."/>
            <person name="Henrissat B."/>
            <person name="Kohler A."/>
            <person name="Grigoriev I.V."/>
            <person name="Martin F.M."/>
            <person name="Hacquard S."/>
        </authorList>
    </citation>
    <scope>NUCLEOTIDE SEQUENCE</scope>
    <source>
        <strain evidence="5">MPI-SDFR-AT-0073</strain>
    </source>
</reference>
<dbReference type="AlphaFoldDB" id="A0A9P8UBV7"/>
<dbReference type="OrthoDB" id="39175at2759"/>
<evidence type="ECO:0000313" key="5">
    <source>
        <dbReference type="EMBL" id="KAH6646592.1"/>
    </source>
</evidence>
<sequence length="749" mass="83400">MATPVMNMTTTTTSRKRRNPYTTVACQECKRRKVKCSGENPCAGCQQVQAICLYERSTRFRAGRRGSVVSSRSDVTAAVAAVRKSSGNEDALSTVVVDDVGATANPDGAELSPQPIRPGSSDYYFNLAQQLLVDSSTANAGHDQASASRRFPKIAQDLRVLIQERAERKPQPLLSIIAMSRWLEILDFYEEEIGLLYPFLDVTDIRNQLRDASSHLPNPEDAGQDIKLSHKLEEVLVLVLAVMAVLEEPDVSGLCDEFAERVMVGTWRRAHTGNVSDHDVNLSILMSIYYFMTDRESLAWRNIGCVVRMLQELGYHSSTVMQHRFKSRDARERAKKVLWSAYMLDRRWSFGTGLPFAIHDSDIDYDTDFMDESLSSAYLKAMVTYCRIAAEVRDSALGMPSPNHAKDSARDLLDFKIGEWRRNLPSCLHFQADMDFDPLEGTRGQYRLRLLLYLRANQMRIIIHRKSALRSGSDAIDTSSINAMVQVAQDTIRVLDKLSQASNIYHAQQKTFNHFLESALSALLLVTCRSTAMSDRSCAAEIQLALEVIERLSTSSSITRKLADKLRCFATANSDARQPPQGSKRKQPTTLSGRSTTQASNPGLITSHISNSSRKLSDLSAARNENTSQAMHIDTAGQVLFLPRNEHRQSPTSQSPNSFPNTFTIPNQQLLQHDAQANSLDMVPSDPVPSLLYTTGSGSSGISPSNNILIEPSLIDVVDGLQLPTVEDWDGLLPDLGDFWMDYDKMITF</sequence>
<keyword evidence="6" id="KW-1185">Reference proteome</keyword>
<name>A0A9P8UBV7_9PEZI</name>
<dbReference type="PROSITE" id="PS00463">
    <property type="entry name" value="ZN2_CY6_FUNGAL_1"/>
    <property type="match status" value="1"/>
</dbReference>
<dbReference type="GO" id="GO:0000981">
    <property type="term" value="F:DNA-binding transcription factor activity, RNA polymerase II-specific"/>
    <property type="evidence" value="ECO:0007669"/>
    <property type="project" value="InterPro"/>
</dbReference>
<dbReference type="Gene3D" id="4.10.240.10">
    <property type="entry name" value="Zn(2)-C6 fungal-type DNA-binding domain"/>
    <property type="match status" value="1"/>
</dbReference>
<proteinExistence type="predicted"/>
<dbReference type="GeneID" id="70125652"/>
<dbReference type="CDD" id="cd00067">
    <property type="entry name" value="GAL4"/>
    <property type="match status" value="1"/>
</dbReference>
<keyword evidence="1" id="KW-0479">Metal-binding</keyword>
<dbReference type="SUPFAM" id="SSF57701">
    <property type="entry name" value="Zn2/Cys6 DNA-binding domain"/>
    <property type="match status" value="1"/>
</dbReference>
<dbReference type="EMBL" id="JAGPXC010000009">
    <property type="protein sequence ID" value="KAH6646592.1"/>
    <property type="molecule type" value="Genomic_DNA"/>
</dbReference>
<feature type="compositionally biased region" description="Polar residues" evidence="3">
    <location>
        <begin position="588"/>
        <end position="614"/>
    </location>
</feature>
<dbReference type="Pfam" id="PF00172">
    <property type="entry name" value="Zn_clus"/>
    <property type="match status" value="1"/>
</dbReference>
<dbReference type="PANTHER" id="PTHR46910:SF13">
    <property type="entry name" value="SPECIFIC TRANSCRIPTION FACTOR, PUTATIVE (AFU_ORTHOLOGUE AFUA_4G06190)-RELATED"/>
    <property type="match status" value="1"/>
</dbReference>
<dbReference type="RefSeq" id="XP_045953106.1">
    <property type="nucleotide sequence ID" value="XM_046096760.1"/>
</dbReference>
<dbReference type="PANTHER" id="PTHR46910">
    <property type="entry name" value="TRANSCRIPTION FACTOR PDR1"/>
    <property type="match status" value="1"/>
</dbReference>
<dbReference type="SMART" id="SM00906">
    <property type="entry name" value="Fungal_trans"/>
    <property type="match status" value="1"/>
</dbReference>